<dbReference type="AlphaFoldDB" id="A0A024GH81"/>
<sequence>MLRWLVAGLQVVALLLFALALRYQSWTLVYVNDRQSKSLQRIIFAPTLYCMEFKDKRNTSCHSYYDQRKLTDFGSESINTLPPHNGKTLRKNHNTVRLLWCRYREAESWFKQAIDRLTCLFFLESTAYTIFTLICLSVMTAIMAVLYALQRRFTKKIKKIFGLTWIFSSRFSKNVIKAKTLVCFCILCFSALTALAGCLVIVEWTIYTKQLLGKESTLGPSFYLIVFGTIMATSGFIVAIFYRMENVYRVKSHDLAPASRTDIPSIASSSISFHSGLLRTKSSSETVNPLNQPANYKM</sequence>
<proteinExistence type="predicted"/>
<keyword evidence="3" id="KW-1185">Reference proteome</keyword>
<feature type="transmembrane region" description="Helical" evidence="1">
    <location>
        <begin position="222"/>
        <end position="242"/>
    </location>
</feature>
<comment type="caution">
    <text evidence="2">The sequence shown here is derived from an EMBL/GenBank/DDBJ whole genome shotgun (WGS) entry which is preliminary data.</text>
</comment>
<feature type="transmembrane region" description="Helical" evidence="1">
    <location>
        <begin position="180"/>
        <end position="202"/>
    </location>
</feature>
<dbReference type="EMBL" id="CAIX01000105">
    <property type="protein sequence ID" value="CCI45702.1"/>
    <property type="molecule type" value="Genomic_DNA"/>
</dbReference>
<keyword evidence="1" id="KW-0812">Transmembrane</keyword>
<keyword evidence="1" id="KW-1133">Transmembrane helix</keyword>
<dbReference type="Proteomes" id="UP000053237">
    <property type="component" value="Unassembled WGS sequence"/>
</dbReference>
<dbReference type="InParanoid" id="A0A024GH81"/>
<evidence type="ECO:0000256" key="1">
    <source>
        <dbReference type="SAM" id="Phobius"/>
    </source>
</evidence>
<reference evidence="2 3" key="1">
    <citation type="submission" date="2012-05" db="EMBL/GenBank/DDBJ databases">
        <title>Recombination and specialization in a pathogen metapopulation.</title>
        <authorList>
            <person name="Gardiner A."/>
            <person name="Kemen E."/>
            <person name="Schultz-Larsen T."/>
            <person name="MacLean D."/>
            <person name="Van Oosterhout C."/>
            <person name="Jones J.D.G."/>
        </authorList>
    </citation>
    <scope>NUCLEOTIDE SEQUENCE [LARGE SCALE GENOMIC DNA]</scope>
    <source>
        <strain evidence="2 3">Ac Nc2</strain>
    </source>
</reference>
<organism evidence="2 3">
    <name type="scientific">Albugo candida</name>
    <dbReference type="NCBI Taxonomy" id="65357"/>
    <lineage>
        <taxon>Eukaryota</taxon>
        <taxon>Sar</taxon>
        <taxon>Stramenopiles</taxon>
        <taxon>Oomycota</taxon>
        <taxon>Peronosporomycetes</taxon>
        <taxon>Albuginales</taxon>
        <taxon>Albuginaceae</taxon>
        <taxon>Albugo</taxon>
    </lineage>
</organism>
<protein>
    <submittedName>
        <fullName evidence="2">Uncharacterized protein</fullName>
    </submittedName>
</protein>
<evidence type="ECO:0000313" key="2">
    <source>
        <dbReference type="EMBL" id="CCI45702.1"/>
    </source>
</evidence>
<gene>
    <name evidence="2" type="ORF">BN9_065990</name>
</gene>
<name>A0A024GH81_9STRA</name>
<feature type="transmembrane region" description="Helical" evidence="1">
    <location>
        <begin position="127"/>
        <end position="149"/>
    </location>
</feature>
<accession>A0A024GH81</accession>
<keyword evidence="1" id="KW-0472">Membrane</keyword>
<evidence type="ECO:0000313" key="3">
    <source>
        <dbReference type="Proteomes" id="UP000053237"/>
    </source>
</evidence>